<accession>A0A1H2HDY9</accession>
<comment type="similarity">
    <text evidence="1">Belongs to the YciI family.</text>
</comment>
<evidence type="ECO:0000259" key="2">
    <source>
        <dbReference type="Pfam" id="PF03795"/>
    </source>
</evidence>
<evidence type="ECO:0000256" key="1">
    <source>
        <dbReference type="ARBA" id="ARBA00007689"/>
    </source>
</evidence>
<dbReference type="Gene3D" id="3.30.70.1060">
    <property type="entry name" value="Dimeric alpha+beta barrel"/>
    <property type="match status" value="1"/>
</dbReference>
<organism evidence="3 4">
    <name type="scientific">Jiangella alkaliphila</name>
    <dbReference type="NCBI Taxonomy" id="419479"/>
    <lineage>
        <taxon>Bacteria</taxon>
        <taxon>Bacillati</taxon>
        <taxon>Actinomycetota</taxon>
        <taxon>Actinomycetes</taxon>
        <taxon>Jiangellales</taxon>
        <taxon>Jiangellaceae</taxon>
        <taxon>Jiangella</taxon>
    </lineage>
</organism>
<name>A0A1H2HDY9_9ACTN</name>
<dbReference type="OrthoDB" id="668782at2"/>
<dbReference type="Proteomes" id="UP000182977">
    <property type="component" value="Chromosome I"/>
</dbReference>
<keyword evidence="4" id="KW-1185">Reference proteome</keyword>
<dbReference type="RefSeq" id="WP_046767103.1">
    <property type="nucleotide sequence ID" value="NZ_KQ061220.1"/>
</dbReference>
<evidence type="ECO:0000313" key="4">
    <source>
        <dbReference type="Proteomes" id="UP000182977"/>
    </source>
</evidence>
<dbReference type="SUPFAM" id="SSF54909">
    <property type="entry name" value="Dimeric alpha+beta barrel"/>
    <property type="match status" value="1"/>
</dbReference>
<dbReference type="InterPro" id="IPR005545">
    <property type="entry name" value="YCII"/>
</dbReference>
<gene>
    <name evidence="3" type="ORF">SAMN04488563_0983</name>
</gene>
<sequence length="119" mass="13385">MKYMLMMFGDVETTMATRSKEWIEEMIGFMVQLDKDLEASGELVFQQGLADPRTAKTVRLQDGLPVATDGPFAEAKESLIGFWVVDVESEERVLELAGQIVQYSERLEVRPAMDAPPDL</sequence>
<feature type="domain" description="YCII-related" evidence="2">
    <location>
        <begin position="1"/>
        <end position="100"/>
    </location>
</feature>
<protein>
    <submittedName>
        <fullName evidence="3">Uncharacterized conserved protein</fullName>
    </submittedName>
</protein>
<dbReference type="PANTHER" id="PTHR35174">
    <property type="entry name" value="BLL7171 PROTEIN-RELATED"/>
    <property type="match status" value="1"/>
</dbReference>
<reference evidence="4" key="1">
    <citation type="submission" date="2016-10" db="EMBL/GenBank/DDBJ databases">
        <authorList>
            <person name="Varghese N."/>
            <person name="Submissions S."/>
        </authorList>
    </citation>
    <scope>NUCLEOTIDE SEQUENCE [LARGE SCALE GENOMIC DNA]</scope>
    <source>
        <strain evidence="4">DSM 45079</strain>
    </source>
</reference>
<dbReference type="PANTHER" id="PTHR35174:SF3">
    <property type="entry name" value="BLL7171 PROTEIN"/>
    <property type="match status" value="1"/>
</dbReference>
<dbReference type="STRING" id="419479.SAMN04488563_0983"/>
<dbReference type="AlphaFoldDB" id="A0A1H2HDY9"/>
<proteinExistence type="inferred from homology"/>
<evidence type="ECO:0000313" key="3">
    <source>
        <dbReference type="EMBL" id="SDU29986.1"/>
    </source>
</evidence>
<dbReference type="Pfam" id="PF03795">
    <property type="entry name" value="YCII"/>
    <property type="match status" value="1"/>
</dbReference>
<dbReference type="EMBL" id="LT629791">
    <property type="protein sequence ID" value="SDU29986.1"/>
    <property type="molecule type" value="Genomic_DNA"/>
</dbReference>
<dbReference type="InterPro" id="IPR011008">
    <property type="entry name" value="Dimeric_a/b-barrel"/>
</dbReference>